<comment type="caution">
    <text evidence="1">The sequence shown here is derived from an EMBL/GenBank/DDBJ whole genome shotgun (WGS) entry which is preliminary data.</text>
</comment>
<name>A0A371FYR5_MUCPR</name>
<keyword evidence="2" id="KW-1185">Reference proteome</keyword>
<dbReference type="EMBL" id="QJKJ01007363">
    <property type="protein sequence ID" value="RDX83432.1"/>
    <property type="molecule type" value="Genomic_DNA"/>
</dbReference>
<dbReference type="OrthoDB" id="1929700at2759"/>
<proteinExistence type="predicted"/>
<evidence type="ECO:0000313" key="2">
    <source>
        <dbReference type="Proteomes" id="UP000257109"/>
    </source>
</evidence>
<feature type="non-terminal residue" evidence="1">
    <location>
        <position position="1"/>
    </location>
</feature>
<dbReference type="Proteomes" id="UP000257109">
    <property type="component" value="Unassembled WGS sequence"/>
</dbReference>
<sequence>MNGMLVGWIFNIIDPSLRYKCQRSLEQSEGMIFRYSVSNDVRIYQLNTNIANCKQSRQNLVAYYGNLKTTWEALANYTKNPTCNCVGCQCGGTQDWHKSGRRRKSINF</sequence>
<dbReference type="AlphaFoldDB" id="A0A371FYR5"/>
<dbReference type="PANTHER" id="PTHR37610:SF101">
    <property type="entry name" value="(RAPE) HYPOTHETICAL PROTEIN"/>
    <property type="match status" value="1"/>
</dbReference>
<dbReference type="PANTHER" id="PTHR37610">
    <property type="entry name" value="CCHC-TYPE DOMAIN-CONTAINING PROTEIN"/>
    <property type="match status" value="1"/>
</dbReference>
<evidence type="ECO:0000313" key="1">
    <source>
        <dbReference type="EMBL" id="RDX83432.1"/>
    </source>
</evidence>
<organism evidence="1 2">
    <name type="scientific">Mucuna pruriens</name>
    <name type="common">Velvet bean</name>
    <name type="synonym">Dolichos pruriens</name>
    <dbReference type="NCBI Taxonomy" id="157652"/>
    <lineage>
        <taxon>Eukaryota</taxon>
        <taxon>Viridiplantae</taxon>
        <taxon>Streptophyta</taxon>
        <taxon>Embryophyta</taxon>
        <taxon>Tracheophyta</taxon>
        <taxon>Spermatophyta</taxon>
        <taxon>Magnoliopsida</taxon>
        <taxon>eudicotyledons</taxon>
        <taxon>Gunneridae</taxon>
        <taxon>Pentapetalae</taxon>
        <taxon>rosids</taxon>
        <taxon>fabids</taxon>
        <taxon>Fabales</taxon>
        <taxon>Fabaceae</taxon>
        <taxon>Papilionoideae</taxon>
        <taxon>50 kb inversion clade</taxon>
        <taxon>NPAAA clade</taxon>
        <taxon>indigoferoid/millettioid clade</taxon>
        <taxon>Phaseoleae</taxon>
        <taxon>Mucuna</taxon>
    </lineage>
</organism>
<gene>
    <name evidence="1" type="ORF">CR513_35640</name>
</gene>
<protein>
    <submittedName>
        <fullName evidence="1">Uncharacterized protein</fullName>
    </submittedName>
</protein>
<accession>A0A371FYR5</accession>
<reference evidence="1" key="1">
    <citation type="submission" date="2018-05" db="EMBL/GenBank/DDBJ databases">
        <title>Draft genome of Mucuna pruriens seed.</title>
        <authorList>
            <person name="Nnadi N.E."/>
            <person name="Vos R."/>
            <person name="Hasami M.H."/>
            <person name="Devisetty U.K."/>
            <person name="Aguiy J.C."/>
        </authorList>
    </citation>
    <scope>NUCLEOTIDE SEQUENCE [LARGE SCALE GENOMIC DNA]</scope>
    <source>
        <strain evidence="1">JCA_2017</strain>
    </source>
</reference>